<sequence length="57" mass="6596">MRDGFGRSIHFRSADRQAFEPPSLRPLKHGFTSDFIIPELFTTRAPNKVLRLLGKRL</sequence>
<proteinExistence type="predicted"/>
<dbReference type="EMBL" id="OX458333">
    <property type="protein sequence ID" value="CAI8750549.1"/>
    <property type="molecule type" value="Genomic_DNA"/>
</dbReference>
<protein>
    <submittedName>
        <fullName evidence="1">Uncharacterized protein</fullName>
    </submittedName>
</protein>
<gene>
    <name evidence="1" type="ORF">MSZNOR_0639</name>
</gene>
<evidence type="ECO:0000313" key="2">
    <source>
        <dbReference type="Proteomes" id="UP001162030"/>
    </source>
</evidence>
<keyword evidence="2" id="KW-1185">Reference proteome</keyword>
<evidence type="ECO:0000313" key="1">
    <source>
        <dbReference type="EMBL" id="CAI8750549.1"/>
    </source>
</evidence>
<reference evidence="1 2" key="1">
    <citation type="submission" date="2023-03" db="EMBL/GenBank/DDBJ databases">
        <authorList>
            <person name="Pearce D."/>
        </authorList>
    </citation>
    <scope>NUCLEOTIDE SEQUENCE [LARGE SCALE GENOMIC DNA]</scope>
    <source>
        <strain evidence="1">Msz</strain>
    </source>
</reference>
<organism evidence="1 2">
    <name type="scientific">Methylocaldum szegediense</name>
    <dbReference type="NCBI Taxonomy" id="73780"/>
    <lineage>
        <taxon>Bacteria</taxon>
        <taxon>Pseudomonadati</taxon>
        <taxon>Pseudomonadota</taxon>
        <taxon>Gammaproteobacteria</taxon>
        <taxon>Methylococcales</taxon>
        <taxon>Methylococcaceae</taxon>
        <taxon>Methylocaldum</taxon>
    </lineage>
</organism>
<name>A0ABM9HXF4_9GAMM</name>
<accession>A0ABM9HXF4</accession>
<dbReference type="Proteomes" id="UP001162030">
    <property type="component" value="Chromosome"/>
</dbReference>